<reference evidence="1 2" key="1">
    <citation type="submission" date="2021-06" db="EMBL/GenBank/DDBJ databases">
        <title>Caerostris darwini draft genome.</title>
        <authorList>
            <person name="Kono N."/>
            <person name="Arakawa K."/>
        </authorList>
    </citation>
    <scope>NUCLEOTIDE SEQUENCE [LARGE SCALE GENOMIC DNA]</scope>
</reference>
<organism evidence="1 2">
    <name type="scientific">Caerostris darwini</name>
    <dbReference type="NCBI Taxonomy" id="1538125"/>
    <lineage>
        <taxon>Eukaryota</taxon>
        <taxon>Metazoa</taxon>
        <taxon>Ecdysozoa</taxon>
        <taxon>Arthropoda</taxon>
        <taxon>Chelicerata</taxon>
        <taxon>Arachnida</taxon>
        <taxon>Araneae</taxon>
        <taxon>Araneomorphae</taxon>
        <taxon>Entelegynae</taxon>
        <taxon>Araneoidea</taxon>
        <taxon>Araneidae</taxon>
        <taxon>Caerostris</taxon>
    </lineage>
</organism>
<protein>
    <submittedName>
        <fullName evidence="1">Uncharacterized protein</fullName>
    </submittedName>
</protein>
<sequence length="92" mass="10543">MPRGPLHKRMEIREGCFKGGERNVKTGEKRDLKTRFFHATPHLQLSAAGLPLIQLFVPLCSRLPTDWTAALILTTQRNEQKNTLCEFKVAKR</sequence>
<dbReference type="AlphaFoldDB" id="A0AAV4PYR7"/>
<evidence type="ECO:0000313" key="1">
    <source>
        <dbReference type="EMBL" id="GIY01287.1"/>
    </source>
</evidence>
<name>A0AAV4PYR7_9ARAC</name>
<gene>
    <name evidence="1" type="ORF">CDAR_213351</name>
</gene>
<accession>A0AAV4PYR7</accession>
<proteinExistence type="predicted"/>
<dbReference type="Proteomes" id="UP001054837">
    <property type="component" value="Unassembled WGS sequence"/>
</dbReference>
<dbReference type="EMBL" id="BPLQ01003552">
    <property type="protein sequence ID" value="GIY01287.1"/>
    <property type="molecule type" value="Genomic_DNA"/>
</dbReference>
<comment type="caution">
    <text evidence="1">The sequence shown here is derived from an EMBL/GenBank/DDBJ whole genome shotgun (WGS) entry which is preliminary data.</text>
</comment>
<evidence type="ECO:0000313" key="2">
    <source>
        <dbReference type="Proteomes" id="UP001054837"/>
    </source>
</evidence>
<keyword evidence="2" id="KW-1185">Reference proteome</keyword>